<sequence>MTTEDLGRVAIWAPYTHVDAHVAIELEELGYGAIWLGASPGAQLDMVDPLLDATERLTVGTSIVNIWASAPGPVAESFHRLDQKHPGRFLLGIGAGHPEATSDYRKPYDALVDYLDKLDEHGVPVQRRALAALGPRVLELARTRTAGALPYLITPEYTRGARKQLGPNALLVAEQKIVLDADPERAREIGRKRVGMYLGLSNYVANLKRIGFTEEHLESPGSDRLIDELAVHGDVEAVAAGLRAHLTAGADQVAIQVLSADNDILGAARALAGRV</sequence>
<dbReference type="InterPro" id="IPR036661">
    <property type="entry name" value="Luciferase-like_sf"/>
</dbReference>
<feature type="domain" description="Luciferase-like" evidence="1">
    <location>
        <begin position="23"/>
        <end position="116"/>
    </location>
</feature>
<name>A0A941IEE0_9ACTN</name>
<dbReference type="InterPro" id="IPR019922">
    <property type="entry name" value="Lucif-like_OxRdatse_MSMEG_4141"/>
</dbReference>
<dbReference type="Pfam" id="PF00296">
    <property type="entry name" value="Bac_luciferase"/>
    <property type="match status" value="1"/>
</dbReference>
<dbReference type="SUPFAM" id="SSF51679">
    <property type="entry name" value="Bacterial luciferase-like"/>
    <property type="match status" value="1"/>
</dbReference>
<proteinExistence type="predicted"/>
<organism evidence="2 3">
    <name type="scientific">Actinospica acidithermotolerans</name>
    <dbReference type="NCBI Taxonomy" id="2828514"/>
    <lineage>
        <taxon>Bacteria</taxon>
        <taxon>Bacillati</taxon>
        <taxon>Actinomycetota</taxon>
        <taxon>Actinomycetes</taxon>
        <taxon>Catenulisporales</taxon>
        <taxon>Actinospicaceae</taxon>
        <taxon>Actinospica</taxon>
    </lineage>
</organism>
<dbReference type="AlphaFoldDB" id="A0A941IEE0"/>
<dbReference type="NCBIfam" id="TIGR03620">
    <property type="entry name" value="F420_MSMEG_4141"/>
    <property type="match status" value="1"/>
</dbReference>
<dbReference type="PANTHER" id="PTHR30137">
    <property type="entry name" value="LUCIFERASE-LIKE MONOOXYGENASE"/>
    <property type="match status" value="1"/>
</dbReference>
<reference evidence="2" key="1">
    <citation type="submission" date="2021-04" db="EMBL/GenBank/DDBJ databases">
        <title>Genome based classification of Actinospica acidithermotolerans sp. nov., an actinobacterium isolated from an Indonesian hot spring.</title>
        <authorList>
            <person name="Kusuma A.B."/>
            <person name="Putra K.E."/>
            <person name="Nafisah S."/>
            <person name="Loh J."/>
            <person name="Nouioui I."/>
            <person name="Goodfellow M."/>
        </authorList>
    </citation>
    <scope>NUCLEOTIDE SEQUENCE</scope>
    <source>
        <strain evidence="2">MGRD01-02</strain>
    </source>
</reference>
<keyword evidence="3" id="KW-1185">Reference proteome</keyword>
<accession>A0A941IEE0</accession>
<dbReference type="EMBL" id="JAGSOH010000003">
    <property type="protein sequence ID" value="MBR7825120.1"/>
    <property type="molecule type" value="Genomic_DNA"/>
</dbReference>
<evidence type="ECO:0000313" key="3">
    <source>
        <dbReference type="Proteomes" id="UP000676325"/>
    </source>
</evidence>
<protein>
    <submittedName>
        <fullName evidence="2">LLM class F420-dependent oxidoreductase</fullName>
    </submittedName>
</protein>
<dbReference type="GO" id="GO:0005829">
    <property type="term" value="C:cytosol"/>
    <property type="evidence" value="ECO:0007669"/>
    <property type="project" value="TreeGrafter"/>
</dbReference>
<evidence type="ECO:0000313" key="2">
    <source>
        <dbReference type="EMBL" id="MBR7825120.1"/>
    </source>
</evidence>
<dbReference type="InterPro" id="IPR050766">
    <property type="entry name" value="Bact_Lucif_Oxidored"/>
</dbReference>
<gene>
    <name evidence="2" type="ORF">KDK95_02290</name>
</gene>
<dbReference type="PANTHER" id="PTHR30137:SF18">
    <property type="entry name" value="CONSERVED PROTEIN"/>
    <property type="match status" value="1"/>
</dbReference>
<dbReference type="RefSeq" id="WP_212516279.1">
    <property type="nucleotide sequence ID" value="NZ_JAGSOH010000003.1"/>
</dbReference>
<evidence type="ECO:0000259" key="1">
    <source>
        <dbReference type="Pfam" id="PF00296"/>
    </source>
</evidence>
<dbReference type="Proteomes" id="UP000676325">
    <property type="component" value="Unassembled WGS sequence"/>
</dbReference>
<dbReference type="Gene3D" id="3.20.20.30">
    <property type="entry name" value="Luciferase-like domain"/>
    <property type="match status" value="2"/>
</dbReference>
<comment type="caution">
    <text evidence="2">The sequence shown here is derived from an EMBL/GenBank/DDBJ whole genome shotgun (WGS) entry which is preliminary data.</text>
</comment>
<dbReference type="GO" id="GO:0016705">
    <property type="term" value="F:oxidoreductase activity, acting on paired donors, with incorporation or reduction of molecular oxygen"/>
    <property type="evidence" value="ECO:0007669"/>
    <property type="project" value="InterPro"/>
</dbReference>
<dbReference type="InterPro" id="IPR011251">
    <property type="entry name" value="Luciferase-like_dom"/>
</dbReference>